<sequence>MSRHCFTALHSLTEGIGLQSGQEITESRFVAELQQQLVTSVESGVKSHKQGSIPSFNSNSVQVNLGNSGHLNQDLISPPTPYSGYAKTLTLSQNALKHSTQTHMPREAESNKRSKNVVPQYIT</sequence>
<feature type="compositionally biased region" description="Polar residues" evidence="1">
    <location>
        <begin position="93"/>
        <end position="103"/>
    </location>
</feature>
<evidence type="ECO:0000256" key="1">
    <source>
        <dbReference type="SAM" id="MobiDB-lite"/>
    </source>
</evidence>
<keyword evidence="3" id="KW-1185">Reference proteome</keyword>
<dbReference type="InParanoid" id="E9G783"/>
<evidence type="ECO:0000313" key="2">
    <source>
        <dbReference type="EMBL" id="EFX84421.1"/>
    </source>
</evidence>
<dbReference type="AlphaFoldDB" id="E9G783"/>
<protein>
    <submittedName>
        <fullName evidence="2">Uncharacterized protein</fullName>
    </submittedName>
</protein>
<gene>
    <name evidence="2" type="ORF">DAPPUDRAFT_238722</name>
</gene>
<evidence type="ECO:0000313" key="3">
    <source>
        <dbReference type="Proteomes" id="UP000000305"/>
    </source>
</evidence>
<accession>E9G783</accession>
<organism evidence="2 3">
    <name type="scientific">Daphnia pulex</name>
    <name type="common">Water flea</name>
    <dbReference type="NCBI Taxonomy" id="6669"/>
    <lineage>
        <taxon>Eukaryota</taxon>
        <taxon>Metazoa</taxon>
        <taxon>Ecdysozoa</taxon>
        <taxon>Arthropoda</taxon>
        <taxon>Crustacea</taxon>
        <taxon>Branchiopoda</taxon>
        <taxon>Diplostraca</taxon>
        <taxon>Cladocera</taxon>
        <taxon>Anomopoda</taxon>
        <taxon>Daphniidae</taxon>
        <taxon>Daphnia</taxon>
    </lineage>
</organism>
<dbReference type="Proteomes" id="UP000000305">
    <property type="component" value="Unassembled WGS sequence"/>
</dbReference>
<proteinExistence type="predicted"/>
<dbReference type="HOGENOM" id="CLU_2017480_0_0_1"/>
<dbReference type="KEGG" id="dpx:DAPPUDRAFT_238722"/>
<feature type="region of interest" description="Disordered" evidence="1">
    <location>
        <begin position="93"/>
        <end position="123"/>
    </location>
</feature>
<dbReference type="EMBL" id="GL732534">
    <property type="protein sequence ID" value="EFX84421.1"/>
    <property type="molecule type" value="Genomic_DNA"/>
</dbReference>
<name>E9G783_DAPPU</name>
<reference evidence="2 3" key="1">
    <citation type="journal article" date="2011" name="Science">
        <title>The ecoresponsive genome of Daphnia pulex.</title>
        <authorList>
            <person name="Colbourne J.K."/>
            <person name="Pfrender M.E."/>
            <person name="Gilbert D."/>
            <person name="Thomas W.K."/>
            <person name="Tucker A."/>
            <person name="Oakley T.H."/>
            <person name="Tokishita S."/>
            <person name="Aerts A."/>
            <person name="Arnold G.J."/>
            <person name="Basu M.K."/>
            <person name="Bauer D.J."/>
            <person name="Caceres C.E."/>
            <person name="Carmel L."/>
            <person name="Casola C."/>
            <person name="Choi J.H."/>
            <person name="Detter J.C."/>
            <person name="Dong Q."/>
            <person name="Dusheyko S."/>
            <person name="Eads B.D."/>
            <person name="Frohlich T."/>
            <person name="Geiler-Samerotte K.A."/>
            <person name="Gerlach D."/>
            <person name="Hatcher P."/>
            <person name="Jogdeo S."/>
            <person name="Krijgsveld J."/>
            <person name="Kriventseva E.V."/>
            <person name="Kultz D."/>
            <person name="Laforsch C."/>
            <person name="Lindquist E."/>
            <person name="Lopez J."/>
            <person name="Manak J.R."/>
            <person name="Muller J."/>
            <person name="Pangilinan J."/>
            <person name="Patwardhan R.P."/>
            <person name="Pitluck S."/>
            <person name="Pritham E.J."/>
            <person name="Rechtsteiner A."/>
            <person name="Rho M."/>
            <person name="Rogozin I.B."/>
            <person name="Sakarya O."/>
            <person name="Salamov A."/>
            <person name="Schaack S."/>
            <person name="Shapiro H."/>
            <person name="Shiga Y."/>
            <person name="Skalitzky C."/>
            <person name="Smith Z."/>
            <person name="Souvorov A."/>
            <person name="Sung W."/>
            <person name="Tang Z."/>
            <person name="Tsuchiya D."/>
            <person name="Tu H."/>
            <person name="Vos H."/>
            <person name="Wang M."/>
            <person name="Wolf Y.I."/>
            <person name="Yamagata H."/>
            <person name="Yamada T."/>
            <person name="Ye Y."/>
            <person name="Shaw J.R."/>
            <person name="Andrews J."/>
            <person name="Crease T.J."/>
            <person name="Tang H."/>
            <person name="Lucas S.M."/>
            <person name="Robertson H.M."/>
            <person name="Bork P."/>
            <person name="Koonin E.V."/>
            <person name="Zdobnov E.M."/>
            <person name="Grigoriev I.V."/>
            <person name="Lynch M."/>
            <person name="Boore J.L."/>
        </authorList>
    </citation>
    <scope>NUCLEOTIDE SEQUENCE [LARGE SCALE GENOMIC DNA]</scope>
</reference>
<dbReference type="OrthoDB" id="1868004at2759"/>